<sequence length="411" mass="46837">MFRKTSCPKGRRKLLNGKIASGSVSSIARQAVVNGVSAEVPPHIKQRREQQLARFREREKKKAEIEAKKAAEKVLYDKYVKRPKFFYGDNNYKEGVIITFDQNSPKEELNAYAGKDRIQNIIMKDSYKIEGDYFMTPSTMDYPVLRITLDALPDLDRKQKEILDNKLSSLRAPKVSTKEVQKQISETRPTNNLNHQKQTASGTTKNLTPSSTQLPPNIRPSQPPAPAPRNRPNPHEILPPPNCAWWPPHPEFIVIDRNTPEEVKSQYAPKNRMNGIIGSDWCKIEGEYLIARKSVRYPVTVKIRMDALDLDLIHLRKLVHILSSSGVPDSLAKLLEEKESNEAKRKAEARARKKAARKEVLEVDLNARIDPQDLDTSPYKENVDPSRKRLMPEQPVENNPSKKAKISVNPF</sequence>
<accession>A0ABN7S229</accession>
<keyword evidence="3" id="KW-1185">Reference proteome</keyword>
<reference evidence="2 3" key="1">
    <citation type="submission" date="2021-04" db="EMBL/GenBank/DDBJ databases">
        <authorList>
            <person name="Bliznina A."/>
        </authorList>
    </citation>
    <scope>NUCLEOTIDE SEQUENCE [LARGE SCALE GENOMIC DNA]</scope>
</reference>
<feature type="compositionally biased region" description="Basic and acidic residues" evidence="1">
    <location>
        <begin position="381"/>
        <end position="391"/>
    </location>
</feature>
<proteinExistence type="predicted"/>
<evidence type="ECO:0000256" key="1">
    <source>
        <dbReference type="SAM" id="MobiDB-lite"/>
    </source>
</evidence>
<dbReference type="EMBL" id="OU015568">
    <property type="protein sequence ID" value="CAG5091135.1"/>
    <property type="molecule type" value="Genomic_DNA"/>
</dbReference>
<feature type="region of interest" description="Disordered" evidence="1">
    <location>
        <begin position="174"/>
        <end position="236"/>
    </location>
</feature>
<feature type="compositionally biased region" description="Pro residues" evidence="1">
    <location>
        <begin position="217"/>
        <end position="236"/>
    </location>
</feature>
<gene>
    <name evidence="2" type="ORF">OKIOD_LOCUS4433</name>
</gene>
<name>A0ABN7S229_OIKDI</name>
<organism evidence="2 3">
    <name type="scientific">Oikopleura dioica</name>
    <name type="common">Tunicate</name>
    <dbReference type="NCBI Taxonomy" id="34765"/>
    <lineage>
        <taxon>Eukaryota</taxon>
        <taxon>Metazoa</taxon>
        <taxon>Chordata</taxon>
        <taxon>Tunicata</taxon>
        <taxon>Appendicularia</taxon>
        <taxon>Copelata</taxon>
        <taxon>Oikopleuridae</taxon>
        <taxon>Oikopleura</taxon>
    </lineage>
</organism>
<protein>
    <submittedName>
        <fullName evidence="2">Oidioi.mRNA.OKI2018_I69.PAR.g12875.t1.cds</fullName>
    </submittedName>
</protein>
<feature type="compositionally biased region" description="Polar residues" evidence="1">
    <location>
        <begin position="182"/>
        <end position="214"/>
    </location>
</feature>
<dbReference type="Proteomes" id="UP001158576">
    <property type="component" value="Chromosome PAR"/>
</dbReference>
<feature type="region of interest" description="Disordered" evidence="1">
    <location>
        <begin position="367"/>
        <end position="411"/>
    </location>
</feature>
<evidence type="ECO:0000313" key="3">
    <source>
        <dbReference type="Proteomes" id="UP001158576"/>
    </source>
</evidence>
<evidence type="ECO:0000313" key="2">
    <source>
        <dbReference type="EMBL" id="CAG5091135.1"/>
    </source>
</evidence>